<dbReference type="PANTHER" id="PTHR23088:SF27">
    <property type="entry name" value="DEAMINATED GLUTATHIONE AMIDASE"/>
    <property type="match status" value="1"/>
</dbReference>
<evidence type="ECO:0000313" key="3">
    <source>
        <dbReference type="EMBL" id="AXG82247.1"/>
    </source>
</evidence>
<organism evidence="3 4">
    <name type="scientific">Streptomyces paludis</name>
    <dbReference type="NCBI Taxonomy" id="2282738"/>
    <lineage>
        <taxon>Bacteria</taxon>
        <taxon>Bacillati</taxon>
        <taxon>Actinomycetota</taxon>
        <taxon>Actinomycetes</taxon>
        <taxon>Kitasatosporales</taxon>
        <taxon>Streptomycetaceae</taxon>
        <taxon>Streptomyces</taxon>
    </lineage>
</organism>
<dbReference type="InterPro" id="IPR036526">
    <property type="entry name" value="C-N_Hydrolase_sf"/>
</dbReference>
<dbReference type="Proteomes" id="UP000253868">
    <property type="component" value="Chromosome"/>
</dbReference>
<feature type="domain" description="CN hydrolase" evidence="2">
    <location>
        <begin position="1"/>
        <end position="237"/>
    </location>
</feature>
<sequence>MRVAAAQFAPVEDWRTNLARCRELVDRAAAEGVELLVFPEASIARLPDGARAVTAAQPLDGPFVAGLLAHAAPHPMTVVVGTLVPSDDGRAFNTLVAARGGEVVATYRKLHLYDAYGIRESDSIAPGQQPAVTFTVGGLTVGLMTCYDVRFPELARLLAERGAQLLALPAAWFDGPLKRVHWETLCRARAIENTCYLVGAGAAGPHRVADSLVIDPAGAFVSRLDDGRGLAVATADSDEVARARALSPLMKQRRFTINPVPVPADRAGSATSTPNGEH</sequence>
<dbReference type="KEGG" id="spad:DVK44_00425"/>
<dbReference type="EMBL" id="CP031194">
    <property type="protein sequence ID" value="AXG82247.1"/>
    <property type="molecule type" value="Genomic_DNA"/>
</dbReference>
<evidence type="ECO:0000313" key="4">
    <source>
        <dbReference type="Proteomes" id="UP000253868"/>
    </source>
</evidence>
<gene>
    <name evidence="3" type="ORF">DVK44_00425</name>
</gene>
<keyword evidence="3" id="KW-0378">Hydrolase</keyword>
<accession>A0A345HZX3</accession>
<keyword evidence="4" id="KW-1185">Reference proteome</keyword>
<dbReference type="OrthoDB" id="9811121at2"/>
<evidence type="ECO:0000256" key="1">
    <source>
        <dbReference type="ARBA" id="ARBA00010613"/>
    </source>
</evidence>
<dbReference type="PANTHER" id="PTHR23088">
    <property type="entry name" value="NITRILASE-RELATED"/>
    <property type="match status" value="1"/>
</dbReference>
<dbReference type="SUPFAM" id="SSF56317">
    <property type="entry name" value="Carbon-nitrogen hydrolase"/>
    <property type="match status" value="1"/>
</dbReference>
<comment type="similarity">
    <text evidence="1">Belongs to the carbon-nitrogen hydrolase superfamily. NIT1/NIT2 family.</text>
</comment>
<dbReference type="GO" id="GO:0016787">
    <property type="term" value="F:hydrolase activity"/>
    <property type="evidence" value="ECO:0007669"/>
    <property type="project" value="UniProtKB-KW"/>
</dbReference>
<protein>
    <submittedName>
        <fullName evidence="3">Carbon-nitrogen hydrolase family protein</fullName>
    </submittedName>
</protein>
<dbReference type="InterPro" id="IPR001110">
    <property type="entry name" value="UPF0012_CS"/>
</dbReference>
<dbReference type="PROSITE" id="PS01227">
    <property type="entry name" value="UPF0012"/>
    <property type="match status" value="1"/>
</dbReference>
<dbReference type="PROSITE" id="PS50263">
    <property type="entry name" value="CN_HYDROLASE"/>
    <property type="match status" value="1"/>
</dbReference>
<evidence type="ECO:0000259" key="2">
    <source>
        <dbReference type="PROSITE" id="PS50263"/>
    </source>
</evidence>
<dbReference type="InterPro" id="IPR003010">
    <property type="entry name" value="C-N_Hydrolase"/>
</dbReference>
<dbReference type="Gene3D" id="3.60.110.10">
    <property type="entry name" value="Carbon-nitrogen hydrolase"/>
    <property type="match status" value="1"/>
</dbReference>
<reference evidence="4" key="1">
    <citation type="submission" date="2018-07" db="EMBL/GenBank/DDBJ databases">
        <authorList>
            <person name="Zhao J."/>
        </authorList>
    </citation>
    <scope>NUCLEOTIDE SEQUENCE [LARGE SCALE GENOMIC DNA]</scope>
    <source>
        <strain evidence="4">GSSD-12</strain>
    </source>
</reference>
<name>A0A345HZX3_9ACTN</name>
<proteinExistence type="inferred from homology"/>
<dbReference type="AlphaFoldDB" id="A0A345HZX3"/>
<dbReference type="Pfam" id="PF00795">
    <property type="entry name" value="CN_hydrolase"/>
    <property type="match status" value="1"/>
</dbReference>
<dbReference type="CDD" id="cd07581">
    <property type="entry name" value="nitrilase_3"/>
    <property type="match status" value="1"/>
</dbReference>